<dbReference type="InterPro" id="IPR005133">
    <property type="entry name" value="PhaG_MnhG_YufB"/>
</dbReference>
<protein>
    <submittedName>
        <fullName evidence="4">Monovalent cation/H(+) antiporter subunit G</fullName>
    </submittedName>
</protein>
<keyword evidence="3" id="KW-0812">Transmembrane</keyword>
<keyword evidence="5" id="KW-1185">Reference proteome</keyword>
<evidence type="ECO:0000256" key="2">
    <source>
        <dbReference type="SAM" id="MobiDB-lite"/>
    </source>
</evidence>
<feature type="transmembrane region" description="Helical" evidence="3">
    <location>
        <begin position="40"/>
        <end position="60"/>
    </location>
</feature>
<gene>
    <name evidence="4" type="ORF">NI17_021900</name>
</gene>
<evidence type="ECO:0000256" key="3">
    <source>
        <dbReference type="SAM" id="Phobius"/>
    </source>
</evidence>
<dbReference type="PANTHER" id="PTHR34703:SF1">
    <property type="entry name" value="ANTIPORTER SUBUNIT MNHG2-RELATED"/>
    <property type="match status" value="1"/>
</dbReference>
<feature type="transmembrane region" description="Helical" evidence="3">
    <location>
        <begin position="6"/>
        <end position="28"/>
    </location>
</feature>
<dbReference type="NCBIfam" id="TIGR01300">
    <property type="entry name" value="CPA3_mnhG_phaG"/>
    <property type="match status" value="1"/>
</dbReference>
<dbReference type="KEGG" id="thao:NI17_021900"/>
<comment type="similarity">
    <text evidence="1">Belongs to the CPA3 antiporters (TC 2.A.63) subunit G family.</text>
</comment>
<dbReference type="RefSeq" id="WP_068690197.1">
    <property type="nucleotide sequence ID" value="NZ_CP063196.1"/>
</dbReference>
<name>A0A399G1Y8_9ACTN</name>
<sequence length="127" mass="12821">MGTAIGVISATVGVGLTVVAGIGLLRLPDAYSRLNAVTKAATLGVVLTLIGVAALMPSWWGAAKTLVAVVLQLTTSALGGFAIARAAYRSRVPLSPETRYDQLAEDAGVPSPRPGGPGPGPEDFGPR</sequence>
<keyword evidence="3" id="KW-1133">Transmembrane helix</keyword>
<keyword evidence="3" id="KW-0472">Membrane</keyword>
<feature type="region of interest" description="Disordered" evidence="2">
    <location>
        <begin position="101"/>
        <end position="127"/>
    </location>
</feature>
<evidence type="ECO:0000313" key="4">
    <source>
        <dbReference type="EMBL" id="UOE19351.1"/>
    </source>
</evidence>
<accession>A0A399G1Y8</accession>
<dbReference type="PANTHER" id="PTHR34703">
    <property type="entry name" value="ANTIPORTER SUBUNIT MNHG2-RELATED"/>
    <property type="match status" value="1"/>
</dbReference>
<reference evidence="4" key="1">
    <citation type="submission" date="2020-10" db="EMBL/GenBank/DDBJ databases">
        <title>De novo genome project of the cellulose decomposer Thermobifida halotolerans type strain.</title>
        <authorList>
            <person name="Nagy I."/>
            <person name="Horvath B."/>
            <person name="Kukolya J."/>
            <person name="Nagy I."/>
            <person name="Orsini M."/>
        </authorList>
    </citation>
    <scope>NUCLEOTIDE SEQUENCE</scope>
    <source>
        <strain evidence="4">DSM 44931</strain>
    </source>
</reference>
<organism evidence="4 5">
    <name type="scientific">Thermobifida halotolerans</name>
    <dbReference type="NCBI Taxonomy" id="483545"/>
    <lineage>
        <taxon>Bacteria</taxon>
        <taxon>Bacillati</taxon>
        <taxon>Actinomycetota</taxon>
        <taxon>Actinomycetes</taxon>
        <taxon>Streptosporangiales</taxon>
        <taxon>Nocardiopsidaceae</taxon>
        <taxon>Thermobifida</taxon>
    </lineage>
</organism>
<dbReference type="AlphaFoldDB" id="A0A399G1Y8"/>
<dbReference type="Proteomes" id="UP000265719">
    <property type="component" value="Chromosome"/>
</dbReference>
<dbReference type="OrthoDB" id="3430023at2"/>
<proteinExistence type="inferred from homology"/>
<evidence type="ECO:0000256" key="1">
    <source>
        <dbReference type="ARBA" id="ARBA00008404"/>
    </source>
</evidence>
<feature type="transmembrane region" description="Helical" evidence="3">
    <location>
        <begin position="66"/>
        <end position="88"/>
    </location>
</feature>
<dbReference type="EMBL" id="CP063196">
    <property type="protein sequence ID" value="UOE19351.1"/>
    <property type="molecule type" value="Genomic_DNA"/>
</dbReference>
<evidence type="ECO:0000313" key="5">
    <source>
        <dbReference type="Proteomes" id="UP000265719"/>
    </source>
</evidence>
<dbReference type="Pfam" id="PF03334">
    <property type="entry name" value="PhaG_MnhG_YufB"/>
    <property type="match status" value="1"/>
</dbReference>
<dbReference type="GO" id="GO:0015385">
    <property type="term" value="F:sodium:proton antiporter activity"/>
    <property type="evidence" value="ECO:0007669"/>
    <property type="project" value="TreeGrafter"/>
</dbReference>
<feature type="compositionally biased region" description="Pro residues" evidence="2">
    <location>
        <begin position="111"/>
        <end position="120"/>
    </location>
</feature>